<protein>
    <submittedName>
        <fullName evidence="1">DUF1552 domain-containing protein</fullName>
    </submittedName>
</protein>
<dbReference type="Proteomes" id="UP000596063">
    <property type="component" value="Chromosome"/>
</dbReference>
<proteinExistence type="predicted"/>
<sequence>MSFLIKNSKSANNSTNTAISRRGFLRGTLKGAAVGMALPLLDCFLNDSGRVFAATGQRIPLRFGTWIWGCGHIPELWVPSQTGRDYVMPTHLAPIAPYRDKIALLSGFDVKLDGVPNKPHVTGCFGLRTGIPVPNREVKAPTFDVLIADAIADTRFRSIEMCTSAKQASYSYRDAGSPNPSETSPLALYQRLFGEGFRNPNDAVFTPDPGYMVHKSVLSAVQEERRALLQVVGAEDRHRLDEYFTSVRELEQKMALQLQPPAPVENFTMPTPPSAFTVDAEIDNVMENHRIMSQLLARALQCNQTKVFNMLFSDTASNLRRPGVTSTHHTLTHEEPVDPELGHQREVAWFAKRSMEAWRDFLDALDGIPEGDGTLLDNCLVLAHSDCSIAKSHAVEGIPAMIAGNAGGRIKTGFHLAGKADPITRIGLTVQQAMGLPVAKWGGLSMETDRTITELMA</sequence>
<keyword evidence="2" id="KW-1185">Reference proteome</keyword>
<dbReference type="AlphaFoldDB" id="A0A7T4UP48"/>
<name>A0A7T4UP48_9GAMM</name>
<gene>
    <name evidence="1" type="ORF">I6N98_12885</name>
</gene>
<dbReference type="InterPro" id="IPR011447">
    <property type="entry name" value="DUF1552"/>
</dbReference>
<dbReference type="InterPro" id="IPR006311">
    <property type="entry name" value="TAT_signal"/>
</dbReference>
<dbReference type="PROSITE" id="PS51318">
    <property type="entry name" value="TAT"/>
    <property type="match status" value="1"/>
</dbReference>
<dbReference type="RefSeq" id="WP_198568758.1">
    <property type="nucleotide sequence ID" value="NZ_CP066167.1"/>
</dbReference>
<dbReference type="KEGG" id="snan:I6N98_12885"/>
<dbReference type="EMBL" id="CP066167">
    <property type="protein sequence ID" value="QQD17256.1"/>
    <property type="molecule type" value="Genomic_DNA"/>
</dbReference>
<evidence type="ECO:0000313" key="1">
    <source>
        <dbReference type="EMBL" id="QQD17256.1"/>
    </source>
</evidence>
<reference evidence="1 2" key="1">
    <citation type="submission" date="2020-12" db="EMBL/GenBank/DDBJ databases">
        <authorList>
            <person name="Shan Y."/>
        </authorList>
    </citation>
    <scope>NUCLEOTIDE SEQUENCE [LARGE SCALE GENOMIC DNA]</scope>
    <source>
        <strain evidence="2">csc3.9</strain>
    </source>
</reference>
<organism evidence="1 2">
    <name type="scientific">Spongiibacter nanhainus</name>
    <dbReference type="NCBI Taxonomy" id="2794344"/>
    <lineage>
        <taxon>Bacteria</taxon>
        <taxon>Pseudomonadati</taxon>
        <taxon>Pseudomonadota</taxon>
        <taxon>Gammaproteobacteria</taxon>
        <taxon>Cellvibrionales</taxon>
        <taxon>Spongiibacteraceae</taxon>
        <taxon>Spongiibacter</taxon>
    </lineage>
</organism>
<accession>A0A7T4UP48</accession>
<dbReference type="Pfam" id="PF07586">
    <property type="entry name" value="HXXSHH"/>
    <property type="match status" value="1"/>
</dbReference>
<evidence type="ECO:0000313" key="2">
    <source>
        <dbReference type="Proteomes" id="UP000596063"/>
    </source>
</evidence>